<dbReference type="GeneID" id="20321436"/>
<evidence type="ECO:0000313" key="1">
    <source>
        <dbReference type="EMBL" id="KER25273.1"/>
    </source>
</evidence>
<evidence type="ECO:0000313" key="2">
    <source>
        <dbReference type="Proteomes" id="UP000054324"/>
    </source>
</evidence>
<reference evidence="1 2" key="1">
    <citation type="submission" date="2013-11" db="EMBL/GenBank/DDBJ databases">
        <title>Opisthorchis viverrini - life in the bile duct.</title>
        <authorList>
            <person name="Young N.D."/>
            <person name="Nagarajan N."/>
            <person name="Lin S.J."/>
            <person name="Korhonen P.K."/>
            <person name="Jex A.R."/>
            <person name="Hall R.S."/>
            <person name="Safavi-Hemami H."/>
            <person name="Kaewkong W."/>
            <person name="Bertrand D."/>
            <person name="Gao S."/>
            <person name="Seet Q."/>
            <person name="Wongkham S."/>
            <person name="Teh B.T."/>
            <person name="Wongkham C."/>
            <person name="Intapan P.M."/>
            <person name="Maleewong W."/>
            <person name="Yang X."/>
            <person name="Hu M."/>
            <person name="Wang Z."/>
            <person name="Hofmann A."/>
            <person name="Sternberg P.W."/>
            <person name="Tan P."/>
            <person name="Wang J."/>
            <person name="Gasser R.B."/>
        </authorList>
    </citation>
    <scope>NUCLEOTIDE SEQUENCE [LARGE SCALE GENOMIC DNA]</scope>
</reference>
<organism evidence="1 2">
    <name type="scientific">Opisthorchis viverrini</name>
    <name type="common">Southeast Asian liver fluke</name>
    <dbReference type="NCBI Taxonomy" id="6198"/>
    <lineage>
        <taxon>Eukaryota</taxon>
        <taxon>Metazoa</taxon>
        <taxon>Spiralia</taxon>
        <taxon>Lophotrochozoa</taxon>
        <taxon>Platyhelminthes</taxon>
        <taxon>Trematoda</taxon>
        <taxon>Digenea</taxon>
        <taxon>Opisthorchiida</taxon>
        <taxon>Opisthorchiata</taxon>
        <taxon>Opisthorchiidae</taxon>
        <taxon>Opisthorchis</taxon>
    </lineage>
</organism>
<sequence>MYHKDGFILYIIACARWSLTFGENGRFTRDEKTDNSLYFYAGGGRVPVVLRRPAGLSGNALKDVDGEIHD</sequence>
<name>A0A074ZDM3_OPIVI</name>
<dbReference type="Proteomes" id="UP000054324">
    <property type="component" value="Unassembled WGS sequence"/>
</dbReference>
<accession>A0A074ZDM3</accession>
<proteinExistence type="predicted"/>
<dbReference type="RefSeq" id="XP_009170995.1">
    <property type="nucleotide sequence ID" value="XM_009172731.1"/>
</dbReference>
<keyword evidence="2" id="KW-1185">Reference proteome</keyword>
<protein>
    <submittedName>
        <fullName evidence="1">Uncharacterized protein</fullName>
    </submittedName>
</protein>
<dbReference type="EMBL" id="KL596782">
    <property type="protein sequence ID" value="KER25273.1"/>
    <property type="molecule type" value="Genomic_DNA"/>
</dbReference>
<dbReference type="CTD" id="20321436"/>
<dbReference type="AlphaFoldDB" id="A0A074ZDM3"/>
<gene>
    <name evidence="1" type="ORF">T265_07257</name>
</gene>
<dbReference type="KEGG" id="ovi:T265_07257"/>